<keyword evidence="3" id="KW-0238">DNA-binding</keyword>
<evidence type="ECO:0000256" key="1">
    <source>
        <dbReference type="SAM" id="MobiDB-lite"/>
    </source>
</evidence>
<keyword evidence="4" id="KW-1185">Reference proteome</keyword>
<organism evidence="3 4">
    <name type="scientific">Nocardioides terrae</name>
    <dbReference type="NCBI Taxonomy" id="574651"/>
    <lineage>
        <taxon>Bacteria</taxon>
        <taxon>Bacillati</taxon>
        <taxon>Actinomycetota</taxon>
        <taxon>Actinomycetes</taxon>
        <taxon>Propionibacteriales</taxon>
        <taxon>Nocardioidaceae</taxon>
        <taxon>Nocardioides</taxon>
    </lineage>
</organism>
<dbReference type="GO" id="GO:0003677">
    <property type="term" value="F:DNA binding"/>
    <property type="evidence" value="ECO:0007669"/>
    <property type="project" value="UniProtKB-KW"/>
</dbReference>
<dbReference type="STRING" id="574651.SAMN04487968_11490"/>
<evidence type="ECO:0000313" key="3">
    <source>
        <dbReference type="EMBL" id="SFC92531.1"/>
    </source>
</evidence>
<name>A0A1I1N4E0_9ACTN</name>
<dbReference type="InterPro" id="IPR036390">
    <property type="entry name" value="WH_DNA-bd_sf"/>
</dbReference>
<feature type="compositionally biased region" description="Acidic residues" evidence="1">
    <location>
        <begin position="223"/>
        <end position="232"/>
    </location>
</feature>
<feature type="compositionally biased region" description="Low complexity" evidence="1">
    <location>
        <begin position="209"/>
        <end position="222"/>
    </location>
</feature>
<reference evidence="3 4" key="1">
    <citation type="submission" date="2016-10" db="EMBL/GenBank/DDBJ databases">
        <authorList>
            <person name="de Groot N.N."/>
        </authorList>
    </citation>
    <scope>NUCLEOTIDE SEQUENCE [LARGE SCALE GENOMIC DNA]</scope>
    <source>
        <strain evidence="3 4">CGMCC 1.7056</strain>
    </source>
</reference>
<dbReference type="EMBL" id="FOLB01000014">
    <property type="protein sequence ID" value="SFC92531.1"/>
    <property type="molecule type" value="Genomic_DNA"/>
</dbReference>
<proteinExistence type="predicted"/>
<feature type="region of interest" description="Disordered" evidence="1">
    <location>
        <begin position="1"/>
        <end position="40"/>
    </location>
</feature>
<dbReference type="Pfam" id="PF03551">
    <property type="entry name" value="PadR"/>
    <property type="match status" value="1"/>
</dbReference>
<accession>A0A1I1N4E0</accession>
<dbReference type="InterPro" id="IPR005149">
    <property type="entry name" value="Tscrpt_reg_PadR_N"/>
</dbReference>
<dbReference type="SUPFAM" id="SSF46785">
    <property type="entry name" value="Winged helix' DNA-binding domain"/>
    <property type="match status" value="1"/>
</dbReference>
<dbReference type="AlphaFoldDB" id="A0A1I1N4E0"/>
<dbReference type="PANTHER" id="PTHR43252">
    <property type="entry name" value="TRANSCRIPTIONAL REGULATOR YQJI"/>
    <property type="match status" value="1"/>
</dbReference>
<dbReference type="InterPro" id="IPR036388">
    <property type="entry name" value="WH-like_DNA-bd_sf"/>
</dbReference>
<dbReference type="RefSeq" id="WP_091126167.1">
    <property type="nucleotide sequence ID" value="NZ_FOLB01000014.1"/>
</dbReference>
<feature type="region of interest" description="Disordered" evidence="1">
    <location>
        <begin position="209"/>
        <end position="232"/>
    </location>
</feature>
<dbReference type="PANTHER" id="PTHR43252:SF2">
    <property type="entry name" value="TRANSCRIPTION REGULATOR, PADR-LIKE FAMILY"/>
    <property type="match status" value="1"/>
</dbReference>
<feature type="domain" description="Transcription regulator PadR N-terminal" evidence="2">
    <location>
        <begin position="78"/>
        <end position="136"/>
    </location>
</feature>
<dbReference type="Gene3D" id="1.10.10.10">
    <property type="entry name" value="Winged helix-like DNA-binding domain superfamily/Winged helix DNA-binding domain"/>
    <property type="match status" value="1"/>
</dbReference>
<protein>
    <submittedName>
        <fullName evidence="3">DNA-binding transcriptional regulator, PadR family</fullName>
    </submittedName>
</protein>
<evidence type="ECO:0000313" key="4">
    <source>
        <dbReference type="Proteomes" id="UP000198832"/>
    </source>
</evidence>
<dbReference type="OrthoDB" id="1683430at2"/>
<sequence length="232" mass="25281">MNDFKRAWNHHPGGRGPWGEWTDQPGPGRGHRGGPPPWASALFGFQQPEPQRRGPRVRRGDVRSAILGVLAEAKASGEHVNGYQVIQQIAARSKGEWRPSPGSVYPTIQQLEDEGLIETDEAGGRRAIRLTAEGEAWVSGHADEIEAVWRPFADRDEPARGEFGKTLKSEIGQVAGAVWQLATQGDEAQRARALEVLVETRRRLYGILADGPEAGDAGGEAAATEEPEDDER</sequence>
<gene>
    <name evidence="3" type="ORF">SAMN04487968_11490</name>
</gene>
<evidence type="ECO:0000259" key="2">
    <source>
        <dbReference type="Pfam" id="PF03551"/>
    </source>
</evidence>
<dbReference type="Proteomes" id="UP000198832">
    <property type="component" value="Unassembled WGS sequence"/>
</dbReference>